<dbReference type="InterPro" id="IPR036822">
    <property type="entry name" value="CutC-like_dom_sf"/>
</dbReference>
<dbReference type="PANTHER" id="PTHR12598">
    <property type="entry name" value="COPPER HOMEOSTASIS PROTEIN CUTC"/>
    <property type="match status" value="1"/>
</dbReference>
<protein>
    <recommendedName>
        <fullName evidence="2">Copper homeostasis protein cutC homolog</fullName>
    </recommendedName>
</protein>
<reference evidence="4 5" key="1">
    <citation type="journal article" date="2015" name="BMC Genomics">
        <title>Insights from the genome of Ophiocordyceps polyrhachis-furcata to pathogenicity and host specificity in insect fungi.</title>
        <authorList>
            <person name="Wichadakul D."/>
            <person name="Kobmoo N."/>
            <person name="Ingsriswang S."/>
            <person name="Tangphatsornruang S."/>
            <person name="Chantasingh D."/>
            <person name="Luangsa-ard J.J."/>
            <person name="Eurwilaichitr L."/>
        </authorList>
    </citation>
    <scope>NUCLEOTIDE SEQUENCE [LARGE SCALE GENOMIC DNA]</scope>
    <source>
        <strain evidence="4 5">BCC 54312</strain>
    </source>
</reference>
<dbReference type="Proteomes" id="UP000253664">
    <property type="component" value="Unassembled WGS sequence"/>
</dbReference>
<dbReference type="Pfam" id="PF03932">
    <property type="entry name" value="CutC"/>
    <property type="match status" value="1"/>
</dbReference>
<comment type="similarity">
    <text evidence="1">Belongs to the CutC family.</text>
</comment>
<evidence type="ECO:0000256" key="3">
    <source>
        <dbReference type="SAM" id="MobiDB-lite"/>
    </source>
</evidence>
<accession>A0A367KZ60</accession>
<evidence type="ECO:0000256" key="2">
    <source>
        <dbReference type="ARBA" id="ARBA00019014"/>
    </source>
</evidence>
<feature type="region of interest" description="Disordered" evidence="3">
    <location>
        <begin position="84"/>
        <end position="139"/>
    </location>
</feature>
<name>A0A367KZ60_9HYPO</name>
<dbReference type="PANTHER" id="PTHR12598:SF0">
    <property type="entry name" value="COPPER HOMEOSTASIS PROTEIN CUTC HOMOLOG"/>
    <property type="match status" value="1"/>
</dbReference>
<dbReference type="AlphaFoldDB" id="A0A367KZ60"/>
<keyword evidence="5" id="KW-1185">Reference proteome</keyword>
<evidence type="ECO:0000313" key="4">
    <source>
        <dbReference type="EMBL" id="RCI07458.1"/>
    </source>
</evidence>
<gene>
    <name evidence="4" type="ORF">L249_4528</name>
</gene>
<feature type="compositionally biased region" description="Basic residues" evidence="3">
    <location>
        <begin position="98"/>
        <end position="114"/>
    </location>
</feature>
<dbReference type="EMBL" id="LKCN02000028">
    <property type="protein sequence ID" value="RCI07458.1"/>
    <property type="molecule type" value="Genomic_DNA"/>
</dbReference>
<dbReference type="STRING" id="1330021.A0A367KZ60"/>
<sequence length="431" mass="47552">MRVRQAAVLVLKVYIHPTPQQLAELDFIPSAAEEKEYSVKSSSLLIRCKNRVYVEHIQIPYPYTPSYLLPVLLPNSIFSRKLPAASCQPPLPPQPRPTHPHHHPKKPSSPHKASHQAPKTPHSTEPEGKPITPSSMAPSNLPVYKRMPLEVVVYGRQAAFDAQQVGAARIELNAPGSHAVGGLTPSVEDVIYVRRRLSVGLHVKVRPRHAPADGSPDYVYTTDEIEEMINSIEKFKEAGVMNPFRRDRFVLGALRKATDYEIAAAPGSAVRIDEHACHALVHAAKPLRCIFSNAFDHVIEAGHGKEGCELLSRLGFEGIVTSGGITGTCADVANLDTIDNLCHHFTNRLDIIVGDNIWHETFGLAATRLAVYDENTVWLRTDGIQATDDGSDPTVDYDGIYDLVERLANIQPDWKDPAGHWRETYGDHSAG</sequence>
<dbReference type="Gene3D" id="3.20.20.380">
    <property type="entry name" value="Copper homeostasis (CutC) domain"/>
    <property type="match status" value="1"/>
</dbReference>
<dbReference type="OrthoDB" id="7392499at2759"/>
<evidence type="ECO:0000313" key="5">
    <source>
        <dbReference type="Proteomes" id="UP000253664"/>
    </source>
</evidence>
<proteinExistence type="inferred from homology"/>
<comment type="caution">
    <text evidence="4">The sequence shown here is derived from an EMBL/GenBank/DDBJ whole genome shotgun (WGS) entry which is preliminary data.</text>
</comment>
<dbReference type="SUPFAM" id="SSF110395">
    <property type="entry name" value="CutC-like"/>
    <property type="match status" value="1"/>
</dbReference>
<dbReference type="GO" id="GO:0005507">
    <property type="term" value="F:copper ion binding"/>
    <property type="evidence" value="ECO:0007669"/>
    <property type="project" value="TreeGrafter"/>
</dbReference>
<evidence type="ECO:0000256" key="1">
    <source>
        <dbReference type="ARBA" id="ARBA00007768"/>
    </source>
</evidence>
<dbReference type="InterPro" id="IPR005627">
    <property type="entry name" value="CutC-like"/>
</dbReference>
<organism evidence="4 5">
    <name type="scientific">Ophiocordyceps polyrhachis-furcata BCC 54312</name>
    <dbReference type="NCBI Taxonomy" id="1330021"/>
    <lineage>
        <taxon>Eukaryota</taxon>
        <taxon>Fungi</taxon>
        <taxon>Dikarya</taxon>
        <taxon>Ascomycota</taxon>
        <taxon>Pezizomycotina</taxon>
        <taxon>Sordariomycetes</taxon>
        <taxon>Hypocreomycetidae</taxon>
        <taxon>Hypocreales</taxon>
        <taxon>Ophiocordycipitaceae</taxon>
        <taxon>Ophiocordyceps</taxon>
    </lineage>
</organism>